<gene>
    <name evidence="1" type="ORF">ACFPOG_33825</name>
</gene>
<organism evidence="1 2">
    <name type="scientific">Paenibacillus aestuarii</name>
    <dbReference type="NCBI Taxonomy" id="516965"/>
    <lineage>
        <taxon>Bacteria</taxon>
        <taxon>Bacillati</taxon>
        <taxon>Bacillota</taxon>
        <taxon>Bacilli</taxon>
        <taxon>Bacillales</taxon>
        <taxon>Paenibacillaceae</taxon>
        <taxon>Paenibacillus</taxon>
    </lineage>
</organism>
<reference evidence="2" key="1">
    <citation type="journal article" date="2019" name="Int. J. Syst. Evol. Microbiol.">
        <title>The Global Catalogue of Microorganisms (GCM) 10K type strain sequencing project: providing services to taxonomists for standard genome sequencing and annotation.</title>
        <authorList>
            <consortium name="The Broad Institute Genomics Platform"/>
            <consortium name="The Broad Institute Genome Sequencing Center for Infectious Disease"/>
            <person name="Wu L."/>
            <person name="Ma J."/>
        </authorList>
    </citation>
    <scope>NUCLEOTIDE SEQUENCE [LARGE SCALE GENOMIC DNA]</scope>
    <source>
        <strain evidence="2">KACC 11904</strain>
    </source>
</reference>
<evidence type="ECO:0000313" key="2">
    <source>
        <dbReference type="Proteomes" id="UP001596044"/>
    </source>
</evidence>
<accession>A0ABW0KIU2</accession>
<dbReference type="RefSeq" id="WP_270879444.1">
    <property type="nucleotide sequence ID" value="NZ_JAQFVF010000023.1"/>
</dbReference>
<name>A0ABW0KIU2_9BACL</name>
<proteinExistence type="predicted"/>
<evidence type="ECO:0000313" key="1">
    <source>
        <dbReference type="EMBL" id="MFC5453199.1"/>
    </source>
</evidence>
<dbReference type="EMBL" id="JBHSMJ010000065">
    <property type="protein sequence ID" value="MFC5453199.1"/>
    <property type="molecule type" value="Genomic_DNA"/>
</dbReference>
<comment type="caution">
    <text evidence="1">The sequence shown here is derived from an EMBL/GenBank/DDBJ whole genome shotgun (WGS) entry which is preliminary data.</text>
</comment>
<keyword evidence="2" id="KW-1185">Reference proteome</keyword>
<protein>
    <submittedName>
        <fullName evidence="1">Uncharacterized protein</fullName>
    </submittedName>
</protein>
<sequence>MKEIDINQLVLQLGISSAAFVSWQEKDKDKPHTLEVAVVSLEKSDVKLSHESSMETINFLLD</sequence>
<dbReference type="Proteomes" id="UP001596044">
    <property type="component" value="Unassembled WGS sequence"/>
</dbReference>